<evidence type="ECO:0000313" key="4">
    <source>
        <dbReference type="Proteomes" id="UP000515472"/>
    </source>
</evidence>
<dbReference type="InterPro" id="IPR026352">
    <property type="entry name" value="Nanowire_3heme"/>
</dbReference>
<feature type="chain" id="PRO_5027837437" evidence="1">
    <location>
        <begin position="23"/>
        <end position="340"/>
    </location>
</feature>
<reference evidence="3 4" key="1">
    <citation type="submission" date="2020-06" db="EMBL/GenBank/DDBJ databases">
        <title>Interaction of electrochemicaly active bacteria, Geobacter bremensis R4 on different carbon anode.</title>
        <authorList>
            <person name="Meng L."/>
            <person name="Yoshida N."/>
        </authorList>
    </citation>
    <scope>NUCLEOTIDE SEQUENCE [LARGE SCALE GENOMIC DNA]</scope>
    <source>
        <strain evidence="3 4">R4</strain>
    </source>
</reference>
<evidence type="ECO:0000259" key="2">
    <source>
        <dbReference type="Pfam" id="PF14522"/>
    </source>
</evidence>
<sequence>MQFRLATLTLLIVCLLPVAVLAKETKDIKFPLQNAEAVVFSHDVHLKKYNNNCRICHNAIFNLKSKRHFTMAEMEKTKSCGACHTGVKAFSVADDKSCVKCHKGKPRDVQFKVKNAGQTVFSHSSHLSKLKGECRACHNGVVITGKEGRVTMAQMEKGKTCGACHNGKKAFTVAGNCGSCHKGMKPREISFKVKGATNAVFSHDFHIEAFSCKDCHTKIYPFQAGVKHFSMADMAKGKSCGACHNGKEAFSSNGDCNKCHKGYKPGTITFKTESGDVKFSHDFHLEAYKCADCHTKIFTFKAGQKHFTMGDMEHGKSCGACHNGKDAFTSNGDCDKCHAM</sequence>
<evidence type="ECO:0000313" key="3">
    <source>
        <dbReference type="EMBL" id="BCG47426.1"/>
    </source>
</evidence>
<dbReference type="Gene3D" id="3.90.10.10">
    <property type="entry name" value="Cytochrome C3"/>
    <property type="match status" value="4"/>
</dbReference>
<dbReference type="PANTHER" id="PTHR39425">
    <property type="entry name" value="LIPOPROTEIN CYTOCHROME C"/>
    <property type="match status" value="1"/>
</dbReference>
<dbReference type="Proteomes" id="UP000515472">
    <property type="component" value="Chromosome"/>
</dbReference>
<dbReference type="SUPFAM" id="SSF48695">
    <property type="entry name" value="Multiheme cytochromes"/>
    <property type="match status" value="2"/>
</dbReference>
<feature type="signal peptide" evidence="1">
    <location>
        <begin position="1"/>
        <end position="22"/>
    </location>
</feature>
<dbReference type="InterPro" id="IPR029467">
    <property type="entry name" value="Cyt_c7-like"/>
</dbReference>
<organism evidence="3 4">
    <name type="scientific">Citrifermentans bremense</name>
    <dbReference type="NCBI Taxonomy" id="60035"/>
    <lineage>
        <taxon>Bacteria</taxon>
        <taxon>Pseudomonadati</taxon>
        <taxon>Thermodesulfobacteriota</taxon>
        <taxon>Desulfuromonadia</taxon>
        <taxon>Geobacterales</taxon>
        <taxon>Geobacteraceae</taxon>
        <taxon>Citrifermentans</taxon>
    </lineage>
</organism>
<proteinExistence type="predicted"/>
<gene>
    <name evidence="3" type="ORF">GEOBRER4_n2258</name>
</gene>
<feature type="domain" description="Cytochrome c7-like" evidence="2">
    <location>
        <begin position="120"/>
        <end position="182"/>
    </location>
</feature>
<dbReference type="AlphaFoldDB" id="A0A6S6M6C4"/>
<dbReference type="PANTHER" id="PTHR39425:SF1">
    <property type="entry name" value="CYTOCHROME C7-LIKE DOMAIN-CONTAINING PROTEIN"/>
    <property type="match status" value="1"/>
</dbReference>
<keyword evidence="4" id="KW-1185">Reference proteome</keyword>
<dbReference type="InterPro" id="IPR036280">
    <property type="entry name" value="Multihaem_cyt_sf"/>
</dbReference>
<protein>
    <submittedName>
        <fullName evidence="3">Cytochrome c family protein</fullName>
    </submittedName>
</protein>
<feature type="domain" description="Cytochrome c7-like" evidence="2">
    <location>
        <begin position="277"/>
        <end position="338"/>
    </location>
</feature>
<feature type="domain" description="Cytochrome c7-like" evidence="2">
    <location>
        <begin position="200"/>
        <end position="261"/>
    </location>
</feature>
<dbReference type="NCBIfam" id="TIGR04257">
    <property type="entry name" value="nanowire_3heme"/>
    <property type="match status" value="4"/>
</dbReference>
<dbReference type="RefSeq" id="WP_085812571.1">
    <property type="nucleotide sequence ID" value="NZ_AP023213.1"/>
</dbReference>
<dbReference type="EMBL" id="AP023213">
    <property type="protein sequence ID" value="BCG47426.1"/>
    <property type="molecule type" value="Genomic_DNA"/>
</dbReference>
<dbReference type="CDD" id="cd08168">
    <property type="entry name" value="Cytochrom_C3"/>
    <property type="match status" value="1"/>
</dbReference>
<evidence type="ECO:0000256" key="1">
    <source>
        <dbReference type="SAM" id="SignalP"/>
    </source>
</evidence>
<name>A0A6S6M6C4_9BACT</name>
<accession>A0A6S6M6C4</accession>
<dbReference type="Pfam" id="PF14522">
    <property type="entry name" value="Cytochrome_C7"/>
    <property type="match status" value="4"/>
</dbReference>
<keyword evidence="1" id="KW-0732">Signal</keyword>
<dbReference type="KEGG" id="gbn:GEOBRER4_21760"/>
<feature type="domain" description="Cytochrome c7-like" evidence="2">
    <location>
        <begin position="38"/>
        <end position="103"/>
    </location>
</feature>